<dbReference type="Proteomes" id="UP000324222">
    <property type="component" value="Unassembled WGS sequence"/>
</dbReference>
<comment type="caution">
    <text evidence="1">The sequence shown here is derived from an EMBL/GenBank/DDBJ whole genome shotgun (WGS) entry which is preliminary data.</text>
</comment>
<proteinExistence type="predicted"/>
<keyword evidence="2" id="KW-1185">Reference proteome</keyword>
<evidence type="ECO:0000313" key="1">
    <source>
        <dbReference type="EMBL" id="MPC80968.1"/>
    </source>
</evidence>
<reference evidence="1 2" key="1">
    <citation type="submission" date="2019-05" db="EMBL/GenBank/DDBJ databases">
        <title>Another draft genome of Portunus trituberculatus and its Hox gene families provides insights of decapod evolution.</title>
        <authorList>
            <person name="Jeong J.-H."/>
            <person name="Song I."/>
            <person name="Kim S."/>
            <person name="Choi T."/>
            <person name="Kim D."/>
            <person name="Ryu S."/>
            <person name="Kim W."/>
        </authorList>
    </citation>
    <scope>NUCLEOTIDE SEQUENCE [LARGE SCALE GENOMIC DNA]</scope>
    <source>
        <tissue evidence="1">Muscle</tissue>
    </source>
</reference>
<dbReference type="AlphaFoldDB" id="A0A5B7IJG5"/>
<organism evidence="1 2">
    <name type="scientific">Portunus trituberculatus</name>
    <name type="common">Swimming crab</name>
    <name type="synonym">Neptunus trituberculatus</name>
    <dbReference type="NCBI Taxonomy" id="210409"/>
    <lineage>
        <taxon>Eukaryota</taxon>
        <taxon>Metazoa</taxon>
        <taxon>Ecdysozoa</taxon>
        <taxon>Arthropoda</taxon>
        <taxon>Crustacea</taxon>
        <taxon>Multicrustacea</taxon>
        <taxon>Malacostraca</taxon>
        <taxon>Eumalacostraca</taxon>
        <taxon>Eucarida</taxon>
        <taxon>Decapoda</taxon>
        <taxon>Pleocyemata</taxon>
        <taxon>Brachyura</taxon>
        <taxon>Eubrachyura</taxon>
        <taxon>Portunoidea</taxon>
        <taxon>Portunidae</taxon>
        <taxon>Portuninae</taxon>
        <taxon>Portunus</taxon>
    </lineage>
</organism>
<evidence type="ECO:0000313" key="2">
    <source>
        <dbReference type="Proteomes" id="UP000324222"/>
    </source>
</evidence>
<dbReference type="EMBL" id="VSRR010055559">
    <property type="protein sequence ID" value="MPC80968.1"/>
    <property type="molecule type" value="Genomic_DNA"/>
</dbReference>
<protein>
    <submittedName>
        <fullName evidence="1">Uncharacterized protein</fullName>
    </submittedName>
</protein>
<accession>A0A5B7IJG5</accession>
<sequence length="61" mass="6618">MQYPTCIPDYFGDTPNILDLFLSSNPSAYAVTLSSLLLSLDHNLISVSCISSVPSQDPAKR</sequence>
<gene>
    <name evidence="1" type="ORF">E2C01_075567</name>
</gene>
<name>A0A5B7IJG5_PORTR</name>